<feature type="binding site" evidence="8">
    <location>
        <position position="337"/>
    </location>
    <ligand>
        <name>Mn(2+)</name>
        <dbReference type="ChEBI" id="CHEBI:29035"/>
        <label>1</label>
    </ligand>
</feature>
<organism evidence="10 11">
    <name type="scientific">Gulosibacter chungangensis</name>
    <dbReference type="NCBI Taxonomy" id="979746"/>
    <lineage>
        <taxon>Bacteria</taxon>
        <taxon>Bacillati</taxon>
        <taxon>Actinomycetota</taxon>
        <taxon>Actinomycetes</taxon>
        <taxon>Micrococcales</taxon>
        <taxon>Microbacteriaceae</taxon>
        <taxon>Gulosibacter</taxon>
    </lineage>
</organism>
<keyword evidence="8" id="KW-0464">Manganese</keyword>
<dbReference type="Gene3D" id="3.40.630.10">
    <property type="entry name" value="Zn peptidases"/>
    <property type="match status" value="1"/>
</dbReference>
<feature type="binding site" evidence="8">
    <location>
        <position position="337"/>
    </location>
    <ligand>
        <name>Mn(2+)</name>
        <dbReference type="ChEBI" id="CHEBI:29035"/>
        <label>2</label>
    </ligand>
</feature>
<dbReference type="Proteomes" id="UP000433493">
    <property type="component" value="Unassembled WGS sequence"/>
</dbReference>
<reference evidence="10 11" key="1">
    <citation type="submission" date="2019-09" db="EMBL/GenBank/DDBJ databases">
        <title>Phylogeny of genus Pseudoclavibacter and closely related genus.</title>
        <authorList>
            <person name="Li Y."/>
        </authorList>
    </citation>
    <scope>NUCLEOTIDE SEQUENCE [LARGE SCALE GENOMIC DNA]</scope>
    <source>
        <strain evidence="10 11">KCTC 13959</strain>
    </source>
</reference>
<comment type="catalytic activity">
    <reaction evidence="2 8">
        <text>Release of an N-terminal amino acid, preferentially leucine, but not glutamic or aspartic acids.</text>
        <dbReference type="EC" id="3.4.11.10"/>
    </reaction>
</comment>
<evidence type="ECO:0000256" key="6">
    <source>
        <dbReference type="ARBA" id="ARBA00022801"/>
    </source>
</evidence>
<accession>A0A7J5BDF2</accession>
<dbReference type="InterPro" id="IPR023042">
    <property type="entry name" value="Peptidase_M17_leu_NH2_pept"/>
</dbReference>
<dbReference type="EC" id="3.4.11.10" evidence="8"/>
<comment type="function">
    <text evidence="7 8">Presumably involved in the processing and regular turnover of intracellular proteins. Catalyzes the removal of unsubstituted N-terminal amino acids from various peptides.</text>
</comment>
<dbReference type="AlphaFoldDB" id="A0A7J5BDF2"/>
<comment type="subcellular location">
    <subcellularLocation>
        <location evidence="8">Cytoplasm</location>
    </subcellularLocation>
</comment>
<dbReference type="Pfam" id="PF00883">
    <property type="entry name" value="Peptidase_M17"/>
    <property type="match status" value="1"/>
</dbReference>
<keyword evidence="8" id="KW-0963">Cytoplasm</keyword>
<evidence type="ECO:0000313" key="11">
    <source>
        <dbReference type="Proteomes" id="UP000433493"/>
    </source>
</evidence>
<dbReference type="EMBL" id="WBKB01000002">
    <property type="protein sequence ID" value="KAB1644179.1"/>
    <property type="molecule type" value="Genomic_DNA"/>
</dbReference>
<dbReference type="HAMAP" id="MF_00181">
    <property type="entry name" value="Cytosol_peptidase_M17"/>
    <property type="match status" value="1"/>
</dbReference>
<evidence type="ECO:0000256" key="1">
    <source>
        <dbReference type="ARBA" id="ARBA00000135"/>
    </source>
</evidence>
<evidence type="ECO:0000256" key="3">
    <source>
        <dbReference type="ARBA" id="ARBA00009528"/>
    </source>
</evidence>
<keyword evidence="6 8" id="KW-0378">Hydrolase</keyword>
<feature type="domain" description="Cytosol aminopeptidase" evidence="9">
    <location>
        <begin position="333"/>
        <end position="340"/>
    </location>
</feature>
<keyword evidence="5 8" id="KW-0645">Protease</keyword>
<evidence type="ECO:0000256" key="8">
    <source>
        <dbReference type="HAMAP-Rule" id="MF_00181"/>
    </source>
</evidence>
<feature type="binding site" evidence="8">
    <location>
        <position position="258"/>
    </location>
    <ligand>
        <name>Mn(2+)</name>
        <dbReference type="ChEBI" id="CHEBI:29035"/>
        <label>2</label>
    </ligand>
</feature>
<dbReference type="GO" id="GO:0005737">
    <property type="term" value="C:cytoplasm"/>
    <property type="evidence" value="ECO:0007669"/>
    <property type="project" value="UniProtKB-SubCell"/>
</dbReference>
<dbReference type="PRINTS" id="PR00481">
    <property type="entry name" value="LAMNOPPTDASE"/>
</dbReference>
<dbReference type="InterPro" id="IPR043472">
    <property type="entry name" value="Macro_dom-like"/>
</dbReference>
<feature type="binding site" evidence="8">
    <location>
        <position position="258"/>
    </location>
    <ligand>
        <name>Mn(2+)</name>
        <dbReference type="ChEBI" id="CHEBI:29035"/>
        <label>1</label>
    </ligand>
</feature>
<dbReference type="Pfam" id="PF02789">
    <property type="entry name" value="Peptidase_M17_N"/>
    <property type="match status" value="1"/>
</dbReference>
<evidence type="ECO:0000256" key="7">
    <source>
        <dbReference type="ARBA" id="ARBA00049972"/>
    </source>
</evidence>
<feature type="binding site" evidence="8">
    <location>
        <position position="276"/>
    </location>
    <ligand>
        <name>Mn(2+)</name>
        <dbReference type="ChEBI" id="CHEBI:29035"/>
        <label>2</label>
    </ligand>
</feature>
<dbReference type="InterPro" id="IPR008283">
    <property type="entry name" value="Peptidase_M17_N"/>
</dbReference>
<feature type="binding site" evidence="8">
    <location>
        <position position="253"/>
    </location>
    <ligand>
        <name>Mn(2+)</name>
        <dbReference type="ChEBI" id="CHEBI:29035"/>
        <label>2</label>
    </ligand>
</feature>
<keyword evidence="8" id="KW-0479">Metal-binding</keyword>
<dbReference type="SUPFAM" id="SSF52949">
    <property type="entry name" value="Macro domain-like"/>
    <property type="match status" value="1"/>
</dbReference>
<dbReference type="PANTHER" id="PTHR11963">
    <property type="entry name" value="LEUCINE AMINOPEPTIDASE-RELATED"/>
    <property type="match status" value="1"/>
</dbReference>
<dbReference type="InterPro" id="IPR011356">
    <property type="entry name" value="Leucine_aapep/pepB"/>
</dbReference>
<gene>
    <name evidence="8" type="primary">pepA</name>
    <name evidence="10" type="ORF">F8O05_05230</name>
</gene>
<dbReference type="OrthoDB" id="9809354at2"/>
<evidence type="ECO:0000256" key="4">
    <source>
        <dbReference type="ARBA" id="ARBA00022438"/>
    </source>
</evidence>
<comment type="catalytic activity">
    <reaction evidence="1 8">
        <text>Release of an N-terminal amino acid, Xaa-|-Yaa-, in which Xaa is preferably Leu, but may be other amino acids including Pro although not Arg or Lys, and Yaa may be Pro. Amino acid amides and methyl esters are also readily hydrolyzed, but rates on arylamides are exceedingly low.</text>
        <dbReference type="EC" id="3.4.11.1"/>
    </reaction>
</comment>
<comment type="similarity">
    <text evidence="3 8">Belongs to the peptidase M17 family.</text>
</comment>
<dbReference type="SUPFAM" id="SSF53187">
    <property type="entry name" value="Zn-dependent exopeptidases"/>
    <property type="match status" value="1"/>
</dbReference>
<dbReference type="PANTHER" id="PTHR11963:SF23">
    <property type="entry name" value="CYTOSOL AMINOPEPTIDASE"/>
    <property type="match status" value="1"/>
</dbReference>
<evidence type="ECO:0000256" key="2">
    <source>
        <dbReference type="ARBA" id="ARBA00000967"/>
    </source>
</evidence>
<sequence length="492" mass="51200">MTNVDFVLDAKPYAADTLTVVPVLQGEELELLGSSDLGLDAERLAALNVSAKAGATQRILVAAEHGEGEAPVLLLGIGDERTRESLRRAAGVAARALSNVSDVTYDLADVTAEEVEAIATGHALGGYVFDRFKSAPSDEADSTSGQRVAINAAPAEGQAALAKARVVSESVALTRNLVNTPPNALVPEEFADRVAAEFADSAVSVEVWDEPRLIEEGCGGITGVGQGSANAPRLVHLEYTPENPKAYVALVGKGITFDSGGLSLKPAASMVGMKFDMSGAASVVGVIRAVAALELPVRVSGWCALAENMPSATALKPDDVITMRSKTTVEVTNTDAEGRLVLADALALASEQQPDVIIDIATLTGAQVIALGDRTTGLMGNEEQWRERILNAARTAGEPTWSMPIPEEIAEKLDSNVADIVNAKPGDRAGGMLFAAAFLEKFIGKDAEEQSIPWVHLDIAGPADTKSAYGYVPKGASGVPVRTLIEAIAAIA</sequence>
<feature type="active site" evidence="8">
    <location>
        <position position="339"/>
    </location>
</feature>
<dbReference type="RefSeq" id="WP_158051682.1">
    <property type="nucleotide sequence ID" value="NZ_WBKB01000002.1"/>
</dbReference>
<dbReference type="GO" id="GO:0030145">
    <property type="term" value="F:manganese ion binding"/>
    <property type="evidence" value="ECO:0007669"/>
    <property type="project" value="UniProtKB-UniRule"/>
</dbReference>
<dbReference type="GO" id="GO:0006508">
    <property type="term" value="P:proteolysis"/>
    <property type="evidence" value="ECO:0007669"/>
    <property type="project" value="UniProtKB-KW"/>
</dbReference>
<keyword evidence="11" id="KW-1185">Reference proteome</keyword>
<evidence type="ECO:0000313" key="10">
    <source>
        <dbReference type="EMBL" id="KAB1644179.1"/>
    </source>
</evidence>
<name>A0A7J5BDF2_9MICO</name>
<dbReference type="InterPro" id="IPR000819">
    <property type="entry name" value="Peptidase_M17_C"/>
</dbReference>
<dbReference type="PROSITE" id="PS00631">
    <property type="entry name" value="CYTOSOL_AP"/>
    <property type="match status" value="1"/>
</dbReference>
<keyword evidence="4 8" id="KW-0031">Aminopeptidase</keyword>
<dbReference type="EC" id="3.4.11.1" evidence="8"/>
<dbReference type="NCBIfam" id="NF002073">
    <property type="entry name" value="PRK00913.1-2"/>
    <property type="match status" value="1"/>
</dbReference>
<dbReference type="Gene3D" id="3.40.220.10">
    <property type="entry name" value="Leucine Aminopeptidase, subunit E, domain 1"/>
    <property type="match status" value="1"/>
</dbReference>
<protein>
    <recommendedName>
        <fullName evidence="8">Probable cytosol aminopeptidase</fullName>
        <ecNumber evidence="8">3.4.11.1</ecNumber>
    </recommendedName>
    <alternativeName>
        <fullName evidence="8">Leucine aminopeptidase</fullName>
        <shortName evidence="8">LAP</shortName>
        <ecNumber evidence="8">3.4.11.10</ecNumber>
    </alternativeName>
    <alternativeName>
        <fullName evidence="8">Leucyl aminopeptidase</fullName>
    </alternativeName>
</protein>
<evidence type="ECO:0000256" key="5">
    <source>
        <dbReference type="ARBA" id="ARBA00022670"/>
    </source>
</evidence>
<feature type="active site" evidence="8">
    <location>
        <position position="265"/>
    </location>
</feature>
<proteinExistence type="inferred from homology"/>
<comment type="cofactor">
    <cofactor evidence="8">
        <name>Mn(2+)</name>
        <dbReference type="ChEBI" id="CHEBI:29035"/>
    </cofactor>
    <text evidence="8">Binds 2 manganese ions per subunit.</text>
</comment>
<comment type="caution">
    <text evidence="10">The sequence shown here is derived from an EMBL/GenBank/DDBJ whole genome shotgun (WGS) entry which is preliminary data.</text>
</comment>
<evidence type="ECO:0000259" key="9">
    <source>
        <dbReference type="PROSITE" id="PS00631"/>
    </source>
</evidence>
<feature type="binding site" evidence="8">
    <location>
        <position position="335"/>
    </location>
    <ligand>
        <name>Mn(2+)</name>
        <dbReference type="ChEBI" id="CHEBI:29035"/>
        <label>1</label>
    </ligand>
</feature>
<dbReference type="CDD" id="cd00433">
    <property type="entry name" value="Peptidase_M17"/>
    <property type="match status" value="1"/>
</dbReference>
<dbReference type="GO" id="GO:0070006">
    <property type="term" value="F:metalloaminopeptidase activity"/>
    <property type="evidence" value="ECO:0007669"/>
    <property type="project" value="InterPro"/>
</dbReference>